<organism evidence="1 2">
    <name type="scientific">Pseudomonas fluorescens</name>
    <dbReference type="NCBI Taxonomy" id="294"/>
    <lineage>
        <taxon>Bacteria</taxon>
        <taxon>Pseudomonadati</taxon>
        <taxon>Pseudomonadota</taxon>
        <taxon>Gammaproteobacteria</taxon>
        <taxon>Pseudomonadales</taxon>
        <taxon>Pseudomonadaceae</taxon>
        <taxon>Pseudomonas</taxon>
    </lineage>
</organism>
<dbReference type="EMBL" id="CABVHF010000001">
    <property type="protein sequence ID" value="VVM38010.1"/>
    <property type="molecule type" value="Genomic_DNA"/>
</dbReference>
<dbReference type="Proteomes" id="UP000399692">
    <property type="component" value="Unassembled WGS sequence"/>
</dbReference>
<reference evidence="1 2" key="1">
    <citation type="submission" date="2019-09" db="EMBL/GenBank/DDBJ databases">
        <authorList>
            <person name="Chandra G."/>
            <person name="Truman W A."/>
        </authorList>
    </citation>
    <scope>NUCLEOTIDE SEQUENCE [LARGE SCALE GENOMIC DNA]</scope>
    <source>
        <strain evidence="1">PS631</strain>
    </source>
</reference>
<dbReference type="RefSeq" id="WP_150568904.1">
    <property type="nucleotide sequence ID" value="NZ_CABVHF010000001.1"/>
</dbReference>
<proteinExistence type="predicted"/>
<name>A0A5E6P5J9_PSEFL</name>
<dbReference type="OrthoDB" id="363206at2"/>
<gene>
    <name evidence="1" type="ORF">PS631_00132</name>
</gene>
<protein>
    <submittedName>
        <fullName evidence="1">Uncharacterized protein</fullName>
    </submittedName>
</protein>
<dbReference type="AlphaFoldDB" id="A0A5E6P5J9"/>
<accession>A0A5E6P5J9</accession>
<evidence type="ECO:0000313" key="2">
    <source>
        <dbReference type="Proteomes" id="UP000399692"/>
    </source>
</evidence>
<evidence type="ECO:0000313" key="1">
    <source>
        <dbReference type="EMBL" id="VVM38010.1"/>
    </source>
</evidence>
<sequence>MIQYPAELPLPLQDGYTLNTPVDPMLRTPMESGRARQRVLFDDVPDHVSAKWNCDRNQMAFFRGWYARTLNQGVEWFTTRLLLPEGFIDVECRFIGKPTGPALVQVSRWEYSATLELREPSLIQPGWEDFPQFWFMMNIIDLAVSREWPEA</sequence>